<dbReference type="Gene3D" id="2.20.80.10">
    <property type="entry name" value="Lipovitellin-phosvitin complex, chain A, domain 4"/>
    <property type="match status" value="1"/>
</dbReference>
<dbReference type="PANTHER" id="PTHR23345:SF15">
    <property type="entry name" value="VITELLOGENIN 1-RELATED"/>
    <property type="match status" value="1"/>
</dbReference>
<dbReference type="InterPro" id="IPR015255">
    <property type="entry name" value="Vitellinogen_open_b-sht"/>
</dbReference>
<proteinExistence type="predicted"/>
<dbReference type="PANTHER" id="PTHR23345">
    <property type="entry name" value="VITELLOGENIN-RELATED"/>
    <property type="match status" value="1"/>
</dbReference>
<dbReference type="PROSITE" id="PS51211">
    <property type="entry name" value="VITELLOGENIN"/>
    <property type="match status" value="1"/>
</dbReference>
<dbReference type="InterPro" id="IPR015819">
    <property type="entry name" value="Lipid_transp_b-sht_shell"/>
</dbReference>
<dbReference type="GO" id="GO:0005319">
    <property type="term" value="F:lipid transporter activity"/>
    <property type="evidence" value="ECO:0007669"/>
    <property type="project" value="InterPro"/>
</dbReference>
<dbReference type="VEuPathDB" id="VectorBase:PHUM009400"/>
<dbReference type="EMBL" id="DS234992">
    <property type="protein sequence ID" value="EEB09990.1"/>
    <property type="molecule type" value="Genomic_DNA"/>
</dbReference>
<evidence type="ECO:0000256" key="2">
    <source>
        <dbReference type="ARBA" id="ARBA00022761"/>
    </source>
</evidence>
<name>E0V9D4_PEDHC</name>
<dbReference type="OMA" id="IPHYACQ"/>
<evidence type="ECO:0000313" key="9">
    <source>
        <dbReference type="EnsemblMetazoa" id="PHUM009400-PA"/>
    </source>
</evidence>
<dbReference type="STRING" id="121224.E0V9D4"/>
<dbReference type="PROSITE" id="PS51233">
    <property type="entry name" value="VWFD"/>
    <property type="match status" value="1"/>
</dbReference>
<dbReference type="InterPro" id="IPR001747">
    <property type="entry name" value="Vitellogenin_N"/>
</dbReference>
<dbReference type="FunFam" id="2.20.50.20:FF:000003">
    <property type="entry name" value="Microsomal triglyceride transfer protein large subunit"/>
    <property type="match status" value="1"/>
</dbReference>
<evidence type="ECO:0000313" key="10">
    <source>
        <dbReference type="Proteomes" id="UP000009046"/>
    </source>
</evidence>
<dbReference type="KEGG" id="phu:Phum_PHUM009400"/>
<dbReference type="SMART" id="SM01169">
    <property type="entry name" value="DUF1943"/>
    <property type="match status" value="1"/>
</dbReference>
<dbReference type="Gene3D" id="1.25.10.20">
    <property type="entry name" value="Vitellinogen, superhelical"/>
    <property type="match status" value="1"/>
</dbReference>
<keyword evidence="2" id="KW-0758">Storage protein</keyword>
<feature type="domain" description="VWFD" evidence="7">
    <location>
        <begin position="3402"/>
        <end position="3572"/>
    </location>
</feature>
<keyword evidence="10" id="KW-1185">Reference proteome</keyword>
<reference evidence="8" key="2">
    <citation type="submission" date="2007-04" db="EMBL/GenBank/DDBJ databases">
        <title>The genome of the human body louse.</title>
        <authorList>
            <consortium name="The Human Body Louse Genome Consortium"/>
            <person name="Kirkness E."/>
            <person name="Walenz B."/>
            <person name="Hass B."/>
            <person name="Bruggner R."/>
            <person name="Strausberg R."/>
        </authorList>
    </citation>
    <scope>NUCLEOTIDE SEQUENCE</scope>
    <source>
        <strain evidence="8">USDA</strain>
    </source>
</reference>
<gene>
    <name evidence="9" type="primary">8233719</name>
    <name evidence="8" type="ORF">Phum_PHUM009400</name>
</gene>
<reference evidence="9" key="3">
    <citation type="submission" date="2020-05" db="UniProtKB">
        <authorList>
            <consortium name="EnsemblMetazoa"/>
        </authorList>
    </citation>
    <scope>IDENTIFICATION</scope>
    <source>
        <strain evidence="9">USDA</strain>
    </source>
</reference>
<dbReference type="CTD" id="8233719"/>
<sequence>MIPYLCGLTTCEQRTKFNYTLNNRYTYDYNVEISSLFRGTSENRSTLFIKSQVQLSFTSPCQGKMIVNNVALSENKFNIFDDEDSSTSTSSENHANSENFDEAISKYPLRFKFNDGNIEEICPDENEPVWVLNFKRGILSSFHNTMMRFDVEQDEVETDVNGDCQTRYRLQRAQGTSLILHKAKKLDTCDNRYDFHTIVQANRYRFDHKIYDGIICEEVHTFQPFSKGENGSQTIVKQSLKLRTSLLFDHSVTPKPTSGELKASRDLIKLLCQLNADDVQDGYAEAFTKFIQTARRLSYSALSLIYKRAGSICTTGRKHVTDAFPFIGTNVAITIMKEAILENSVSDSTAHEWLLSLSFIPRPDEETIELVVPLIDHPKTKNESQYIFSVSSLIHTYCKHNSTCQKNENVQKFVSYIEEQVTLGCSRGTLNRTSETEASNMLIVLKALGNLGLTTHTLEEKLKNCINDNEMNMAVRIAAVQSHRRLSCTQSRDFYLDIYKNDSIDSELRIVSYLEVMKCPNYYVTTVIRKSLETEEVNQVGSFVWSHLHNLLKSSALNKVEIQSLLTDKNLSEKFNMDRRKFSRNYEYSIFLDEYNVGGNFESNVIFSSKSYLPRSGMMNFTIDLFGRSVNILEVETRLEGFEHVLEHAFGPGGPFSSTEVGSKLDKLSRVIRGVSQADEFKPNKIFSNVIDNNFKLPKKKIKNIKMVFFKVSLGVKVFGNEISYSDVVGHPEFNNLLNKINPELRIRQILSGKEINFNKAGMFLDVDYNVPTGIGLPLTLAATGTAAVSLNVAGNVKSLHLMALDVQGKLRPSVAVDVSGQMGIDAYYASTGIKLKTSLHSSTALDGHVKVEGMTFAKLSFNLPKEKADIITAKTDIIVMKNDKEEIQSGITENKVSEKVCSWPTLDHTLGLKLCADIVFPNVTQHIEHNQIKLNLLDKRKNNKSFWPSFILNGPAKFALVLYKADPTAKEYVLEYNWIQEKDSTKISLVYDTPHSQQNRELSARLLLNKSSRNLTLLLRAVDNKFEAHGKYKYTPTEKYLDFSLDVNGKKHFIAQIGLRTKEVKYGYIYQPRLYLAVNEERIAELSGTVKIIEKNEINQCDVNLEFKTKKLSTTLFGYISRGSSSFSADLKLSYHFSTPEYVRVTLKWVNKSSKSLTHFNGEFSLDTSAYKHFNFESSLKAQGHAECTIEINTQPHLKLDSHKFTIKFVFSLSKSFNQKKIREYDLEASITWFNGHNVTAKGIYTDKSEGVVTSHALKLFLQSPTFTDVAVVGKFFMDDSQFKLDLQADHANEKYSILLKHLVQSPLELDLYGEVRYKNSIYSLTTLVNLIKQRQVLVELHLDQYRDIHITLNGVNIPTYKQGGIEVKWDANRDPSQRFEAIFKFQHPRSLNYSTEFSVTYPGRLIKGKALFAVYDVIDFKLGAVYENQNITSLKLTSQLLTPFVGWKQKNQLRLNGTVWWQDNQTVSLDIYGDYELLKKVTQDDEDYSDFDLLLRPDIPDLWVEFSASLISTVAEVKPGQSNQLISINSTWEMFPGPNSTNVTGTIFLLSPYKGYEKGILVGQLYYTIDLDIHGVAELNLDRKKYSATIDGYIKSIRDNKFIIDMNTPLALYSKITGKLGYSEINRHLMCIWESPSSSIGFEILFDFQNAGNFDLKFLIATPFEFFSKLLLQGKLKTHMADFKIGLNLLLLGFEGYWKYVSMYDLDYKYTLYTPLEGFKKNGVVARIKYKNNIDVELSLKVAELKLGVMLLCGHKTDSLMNFKKLDQSERKLNNDDDDEEDEKLSWEGHAQIDTYFYPTIKGNIDIEEEDDIYTVKGDLKLPNGTVDLHDILNFEDIFTIKNKIFINSSFSICQELNSNFTWDIMLGEYHIIGFDINGHLFINYTIEPVGGEDEEGEDDYGDSFTGHKIHRSYIRLDTPSKYFPMLDIKSLVEIKDNNYKTNLTIFTQQNFFSSSGNLQLEDGFIDAGIGMVMKSPNYNIPDFKLSAKREITTTDKNIEFLLIFKPPIHKTYHFEWIWHYEPKNSLRYRCNIETPIDYLKKAEIITTFSQNKEEERINADTRLIYHPNVDIKINFIKKEKSLTLDAETPLKGFEKLQYNGEIFPDGNNRFIINGLLVSDKISYNVEGNLESSETFPLSMAITLRPHSEGIRSATTSIIISKNDREYEFKGNLQHGRDSVSSRVKIIYENDKINDLTTKIESTFPILRNVDVHVKIYENENGMINLELNGVTPWKWIENIKASGNYLKLERTGRLRGNLETTKIKSSLDCDYSWSFMEQMELLYKADYTLSDSNESKYIKGELFYRNPSKNFKYLSVGVDSDVNKQFTFGANGTLLLPALEDIKIALNLKLPPPEPEIHTFIGKLRYSKSFSYVAYALKYSNDVGRGLYGTSGEVSYNKSEIQGNLNLEWGKQEEVKAITNVLLMKRQEKVLDVQYNLHTPYHKEDTVLAKLISYKQNGHFDIQANLYSPKNTLLSFADVRFVDIYNMNGTVNTTTPFYQLEYAGMNFDILTQRGRKSKRYVLVFWPNNTALVDSDHVDSNKNDEKRGFTRNVNGRVYVEIPLATRHVASGYCIFDYNKKRLLDGTYNCDSESRAGFSQDIVDISAVNTYLPLGIHYIKQFHYSAGNDQTNYPTVDKITADVFQLNNKTNFNLRGIVEIKTTITGKDIKMTAIHANRTVDLDTNYHFLDHEFKHSSLLRLDPKVWGNEEHVTVNISYPKRNFTITGFMRSDQKHHESEIKVDWDRPQHPRTIGAGIEWWRVSRKPDQQVLTISFKHPSFVKGKIQDLSNHVEKKYDIHLSAIHPATKLDFSTKGTGYGGYEIYTVNSNAHYQRSFLTKQEGMLMAKINTHDESYLRIKFHNDDNCCSRLNGTIAKSNVFNYTGDFFIDVDEKILEFLVNMTPDATETFHASGRIPDVRNAHLNIWREYDDVTISDVAYYLKLNHSRLVTSKLKWRAKLQKEIITGVEYVYASVLKHAEDSLEYWKMYTRSEIKEAIYDIWLNSKPHIQEFLDDLEALKTLEQDFEGFKKFLNDSYNNNDFYIKDITGKISILIDELAINGHVAALPDILNEMWQVMGESGEAIRNSIIWIIETVKTSYRKAMDFLRGFLKGDSAEQISALVTNIIDKYDKMVKDLQVTVVRHLEQLWNNFLNMISEYWEFFLKSVEPTFIKFVHYAETAFLQASNEILVELIKSPYFAKLANFTTDFDKFYKDITKNSTITNIKKYSVKFYDFVKEKYFTLVPFGKEIQEIVDEIVNELKELNKLPSINYIVTKTKDFYNKLSWLWESLDLEAKIQSAISLIHSKLTDGTKSALDADIRYRKAKTKFVFDIDKGIILLEQKLPMSWHAFNETPKFEEIPEYRAVANFQNYLAFSNKTFWTFYHEYKPYTEIQNWFPPFKSQAIIAGNQFFMTFDKTFYEFRGPCQYLLAHDFVNNNFSLLMTRDSQVKHDYFTLTLISHNISISIDMFTDTVKLPKMEANHLPAEFGNLYIYKEMGVITVEEREGYILQCNVLFKVCSLTLSGWYFGKTAGLLGTMDHEKTSDFLTSQNHVEPDVGKFAYSWALDKDTCKYANNQAHVSKNLNEELFNVCASLFKSKNSQYSTCFNRVSCLNGKKTKDNSDVCTIAVAYSVACQSEYTPLPVPDFCVQCKLMNMKTVPEGEYFELSSDEIPKSTDVVFIIEAKECNRKLFSERNMEILHTSLFRELIDEGLTDNRFAIVVFGGDGVYDRPRTLLLNQNVFNTFKLLNSYYWNFPVGHGNEDIFEAIAFASHLEFRPGVSKTFIAMPCSNCDAANMTIEYSALREVLLDGNVKLHILMNNEFIFEKQKVAKIFYGIDGKKAYTKKDFKTMRGDNDLRRQAKLPKTIMGYCAPLALETNGTVFTALRLENVKKNAVKKFATVFGKRVAKYAQPSECQKCECSRYESGVSFMDCHPCEYPIPAHFDLVIFFFIE</sequence>
<evidence type="ECO:0000256" key="5">
    <source>
        <dbReference type="PROSITE-ProRule" id="PRU00557"/>
    </source>
</evidence>
<dbReference type="InParanoid" id="E0V9D4"/>
<dbReference type="Pfam" id="PF09172">
    <property type="entry name" value="Vit_open_b-sht"/>
    <property type="match status" value="1"/>
</dbReference>
<dbReference type="SUPFAM" id="SSF48431">
    <property type="entry name" value="Lipovitellin-phosvitin complex, superhelical domain"/>
    <property type="match status" value="1"/>
</dbReference>
<dbReference type="GO" id="GO:0045735">
    <property type="term" value="F:nutrient reservoir activity"/>
    <property type="evidence" value="ECO:0007669"/>
    <property type="project" value="UniProtKB-KW"/>
</dbReference>
<reference evidence="8" key="1">
    <citation type="submission" date="2007-04" db="EMBL/GenBank/DDBJ databases">
        <title>Annotation of Pediculus humanus corporis strain USDA.</title>
        <authorList>
            <person name="Kirkness E."/>
            <person name="Hannick L."/>
            <person name="Hass B."/>
            <person name="Bruggner R."/>
            <person name="Lawson D."/>
            <person name="Bidwell S."/>
            <person name="Joardar V."/>
            <person name="Caler E."/>
            <person name="Walenz B."/>
            <person name="Inman J."/>
            <person name="Schobel S."/>
            <person name="Galinsky K."/>
            <person name="Amedeo P."/>
            <person name="Strausberg R."/>
        </authorList>
    </citation>
    <scope>NUCLEOTIDE SEQUENCE</scope>
    <source>
        <strain evidence="8">USDA</strain>
    </source>
</reference>
<dbReference type="EMBL" id="AAZO01000110">
    <property type="status" value="NOT_ANNOTATED_CDS"/>
    <property type="molecule type" value="Genomic_DNA"/>
</dbReference>
<dbReference type="FunCoup" id="E0V9D4">
    <property type="interactions" value="2"/>
</dbReference>
<keyword evidence="4" id="KW-0325">Glycoprotein</keyword>
<comment type="caution">
    <text evidence="5">Lacks conserved residue(s) required for the propagation of feature annotation.</text>
</comment>
<evidence type="ECO:0000256" key="1">
    <source>
        <dbReference type="ARBA" id="ARBA00022729"/>
    </source>
</evidence>
<dbReference type="Gene3D" id="2.30.230.10">
    <property type="entry name" value="Lipovitellin, beta-sheet shell regions, chain A"/>
    <property type="match status" value="1"/>
</dbReference>
<dbReference type="InterPro" id="IPR015817">
    <property type="entry name" value="Vitellinogen_open_b-sht_sub1"/>
</dbReference>
<dbReference type="RefSeq" id="XP_002422728.1">
    <property type="nucleotide sequence ID" value="XM_002422683.1"/>
</dbReference>
<dbReference type="eggNOG" id="KOG4338">
    <property type="taxonomic scope" value="Eukaryota"/>
</dbReference>
<keyword evidence="1" id="KW-0732">Signal</keyword>
<dbReference type="EMBL" id="AAZO01000111">
    <property type="status" value="NOT_ANNOTATED_CDS"/>
    <property type="molecule type" value="Genomic_DNA"/>
</dbReference>
<feature type="domain" description="Vitellogenin" evidence="6">
    <location>
        <begin position="19"/>
        <end position="617"/>
    </location>
</feature>
<dbReference type="InterPro" id="IPR011030">
    <property type="entry name" value="Lipovitellin_superhlx_dom"/>
</dbReference>
<organism>
    <name type="scientific">Pediculus humanus subsp. corporis</name>
    <name type="common">Body louse</name>
    <dbReference type="NCBI Taxonomy" id="121224"/>
    <lineage>
        <taxon>Eukaryota</taxon>
        <taxon>Metazoa</taxon>
        <taxon>Ecdysozoa</taxon>
        <taxon>Arthropoda</taxon>
        <taxon>Hexapoda</taxon>
        <taxon>Insecta</taxon>
        <taxon>Pterygota</taxon>
        <taxon>Neoptera</taxon>
        <taxon>Paraneoptera</taxon>
        <taxon>Psocodea</taxon>
        <taxon>Troctomorpha</taxon>
        <taxon>Phthiraptera</taxon>
        <taxon>Anoplura</taxon>
        <taxon>Pediculidae</taxon>
        <taxon>Pediculus</taxon>
    </lineage>
</organism>
<keyword evidence="3" id="KW-1015">Disulfide bond</keyword>
<evidence type="ECO:0000313" key="8">
    <source>
        <dbReference type="EMBL" id="EEB09990.1"/>
    </source>
</evidence>
<evidence type="ECO:0000256" key="3">
    <source>
        <dbReference type="ARBA" id="ARBA00023157"/>
    </source>
</evidence>
<evidence type="ECO:0000259" key="7">
    <source>
        <dbReference type="PROSITE" id="PS51233"/>
    </source>
</evidence>
<dbReference type="Pfam" id="PF00094">
    <property type="entry name" value="VWD"/>
    <property type="match status" value="1"/>
</dbReference>
<dbReference type="Gene3D" id="2.20.50.20">
    <property type="entry name" value="Lipovitellin. Chain A, domain 3"/>
    <property type="match status" value="1"/>
</dbReference>
<dbReference type="Pfam" id="PF01347">
    <property type="entry name" value="Vitellogenin_N"/>
    <property type="match status" value="2"/>
</dbReference>
<evidence type="ECO:0000256" key="4">
    <source>
        <dbReference type="ARBA" id="ARBA00023180"/>
    </source>
</evidence>
<dbReference type="EnsemblMetazoa" id="PHUM009400-RA">
    <property type="protein sequence ID" value="PHUM009400-PA"/>
    <property type="gene ID" value="PHUM009400"/>
</dbReference>
<dbReference type="HOGENOM" id="CLU_000096_0_0_1"/>
<dbReference type="GeneID" id="8233719"/>
<dbReference type="InterPro" id="IPR001846">
    <property type="entry name" value="VWF_type-D"/>
</dbReference>
<dbReference type="OrthoDB" id="6484170at2759"/>
<dbReference type="SUPFAM" id="SSF56968">
    <property type="entry name" value="Lipovitellin-phosvitin complex, beta-sheet shell regions"/>
    <property type="match status" value="2"/>
</dbReference>
<dbReference type="InterPro" id="IPR015816">
    <property type="entry name" value="Vitellinogen_b-sht_N"/>
</dbReference>
<dbReference type="Proteomes" id="UP000009046">
    <property type="component" value="Unassembled WGS sequence"/>
</dbReference>
<dbReference type="SMART" id="SM00638">
    <property type="entry name" value="LPD_N"/>
    <property type="match status" value="1"/>
</dbReference>
<dbReference type="InterPro" id="IPR050733">
    <property type="entry name" value="Vitellogenin/Apolipophorin"/>
</dbReference>
<evidence type="ECO:0000259" key="6">
    <source>
        <dbReference type="PROSITE" id="PS51211"/>
    </source>
</evidence>
<evidence type="ECO:0008006" key="11">
    <source>
        <dbReference type="Google" id="ProtNLM"/>
    </source>
</evidence>
<dbReference type="SMART" id="SM00216">
    <property type="entry name" value="VWD"/>
    <property type="match status" value="1"/>
</dbReference>
<accession>E0V9D4</accession>
<protein>
    <recommendedName>
        <fullName evidence="11">Vitellogenin domain-containing protein</fullName>
    </recommendedName>
</protein>